<keyword evidence="2" id="KW-1185">Reference proteome</keyword>
<sequence>MATSKRTVPQKIAPTRLKSFIAPAAWRTRKTAAKTIQLPTSSIQGAPLGS</sequence>
<accession>A0A166HM50</accession>
<protein>
    <submittedName>
        <fullName evidence="1">Uncharacterized protein</fullName>
    </submittedName>
</protein>
<proteinExistence type="predicted"/>
<dbReference type="EMBL" id="LIIN01000069">
    <property type="protein sequence ID" value="KZX20844.1"/>
    <property type="molecule type" value="Genomic_DNA"/>
</dbReference>
<name>A0A166HM50_9MICO</name>
<dbReference type="Proteomes" id="UP000076717">
    <property type="component" value="Unassembled WGS sequence"/>
</dbReference>
<dbReference type="AlphaFoldDB" id="A0A166HM50"/>
<evidence type="ECO:0000313" key="2">
    <source>
        <dbReference type="Proteomes" id="UP000076717"/>
    </source>
</evidence>
<reference evidence="1 2" key="1">
    <citation type="submission" date="2015-08" db="EMBL/GenBank/DDBJ databases">
        <title>Draft Genome Sequence of Rathayibacter sp. Strain VKM Ac-2596 Isolated from Leaf Gall Induced by Plant-Parasitic Nematodes.</title>
        <authorList>
            <person name="Vasilenko O.V."/>
            <person name="Starodumova I.P."/>
            <person name="Tarlachkov S.V."/>
            <person name="Dorofeeva L.V."/>
            <person name="Evtushenko L.I."/>
        </authorList>
    </citation>
    <scope>NUCLEOTIDE SEQUENCE [LARGE SCALE GENOMIC DNA]</scope>
    <source>
        <strain evidence="1 2">VKM Ac-2596</strain>
    </source>
</reference>
<comment type="caution">
    <text evidence="1">The sequence shown here is derived from an EMBL/GenBank/DDBJ whole genome shotgun (WGS) entry which is preliminary data.</text>
</comment>
<evidence type="ECO:0000313" key="1">
    <source>
        <dbReference type="EMBL" id="KZX20844.1"/>
    </source>
</evidence>
<gene>
    <name evidence="1" type="ORF">ACH61_02048</name>
</gene>
<organism evidence="1 2">
    <name type="scientific">Rathayibacter tanaceti</name>
    <dbReference type="NCBI Taxonomy" id="1671680"/>
    <lineage>
        <taxon>Bacteria</taxon>
        <taxon>Bacillati</taxon>
        <taxon>Actinomycetota</taxon>
        <taxon>Actinomycetes</taxon>
        <taxon>Micrococcales</taxon>
        <taxon>Microbacteriaceae</taxon>
        <taxon>Rathayibacter</taxon>
    </lineage>
</organism>